<sequence>MSWTNEIRVVIGLDFGTTYSGFSLHHIENDDVGNIQANSIWPGEQFKPKLPVDFKKAIVDYLREMGKCIKETIPQYWPGIDFMNDVLLVLTIPAEYSENDKAIMRECTFNAGLISDKNSERLQFTTEPEAAAIYCMNCLKEYKLTEPGTTFMVVDCGGGTVDLTTRKLLEENQLA</sequence>
<gene>
    <name evidence="1" type="ORF">CHRIB12_LOCUS17445</name>
</gene>
<organism evidence="1 2">
    <name type="scientific">Rhizophagus irregularis</name>
    <dbReference type="NCBI Taxonomy" id="588596"/>
    <lineage>
        <taxon>Eukaryota</taxon>
        <taxon>Fungi</taxon>
        <taxon>Fungi incertae sedis</taxon>
        <taxon>Mucoromycota</taxon>
        <taxon>Glomeromycotina</taxon>
        <taxon>Glomeromycetes</taxon>
        <taxon>Glomerales</taxon>
        <taxon>Glomeraceae</taxon>
        <taxon>Rhizophagus</taxon>
    </lineage>
</organism>
<name>A0A916EGR6_9GLOM</name>
<dbReference type="EMBL" id="CAGKOT010000044">
    <property type="protein sequence ID" value="CAB5381310.1"/>
    <property type="molecule type" value="Genomic_DNA"/>
</dbReference>
<proteinExistence type="predicted"/>
<evidence type="ECO:0000313" key="2">
    <source>
        <dbReference type="Proteomes" id="UP000684084"/>
    </source>
</evidence>
<dbReference type="CDD" id="cd10170">
    <property type="entry name" value="ASKHA_NBD_HSP70"/>
    <property type="match status" value="1"/>
</dbReference>
<reference evidence="1" key="1">
    <citation type="submission" date="2020-05" db="EMBL/GenBank/DDBJ databases">
        <authorList>
            <person name="Rincon C."/>
            <person name="Sanders R I."/>
            <person name="Robbins C."/>
            <person name="Chaturvedi A."/>
        </authorList>
    </citation>
    <scope>NUCLEOTIDE SEQUENCE</scope>
    <source>
        <strain evidence="1">CHB12</strain>
    </source>
</reference>
<comment type="caution">
    <text evidence="1">The sequence shown here is derived from an EMBL/GenBank/DDBJ whole genome shotgun (WGS) entry which is preliminary data.</text>
</comment>
<evidence type="ECO:0000313" key="1">
    <source>
        <dbReference type="EMBL" id="CAB5381310.1"/>
    </source>
</evidence>
<accession>A0A916EGR6</accession>
<dbReference type="PANTHER" id="PTHR14187">
    <property type="entry name" value="ALPHA KINASE/ELONGATION FACTOR 2 KINASE"/>
    <property type="match status" value="1"/>
</dbReference>
<dbReference type="OrthoDB" id="2319874at2759"/>
<protein>
    <recommendedName>
        <fullName evidence="3">Actin-like ATPase domain-containing protein</fullName>
    </recommendedName>
</protein>
<dbReference type="PANTHER" id="PTHR14187:SF5">
    <property type="entry name" value="HEAT SHOCK 70 KDA PROTEIN 12A"/>
    <property type="match status" value="1"/>
</dbReference>
<dbReference type="Proteomes" id="UP000684084">
    <property type="component" value="Unassembled WGS sequence"/>
</dbReference>
<evidence type="ECO:0008006" key="3">
    <source>
        <dbReference type="Google" id="ProtNLM"/>
    </source>
</evidence>
<dbReference type="AlphaFoldDB" id="A0A916EGR6"/>